<evidence type="ECO:0000259" key="17">
    <source>
        <dbReference type="Pfam" id="PF13614"/>
    </source>
</evidence>
<gene>
    <name evidence="19" type="ORF">GCM10023144_18490</name>
</gene>
<evidence type="ECO:0000256" key="4">
    <source>
        <dbReference type="ARBA" id="ARBA00022519"/>
    </source>
</evidence>
<keyword evidence="11 15" id="KW-0472">Membrane</keyword>
<feature type="transmembrane region" description="Helical" evidence="15">
    <location>
        <begin position="32"/>
        <end position="51"/>
    </location>
</feature>
<dbReference type="InterPro" id="IPR032807">
    <property type="entry name" value="GNVR"/>
</dbReference>
<evidence type="ECO:0000256" key="13">
    <source>
        <dbReference type="ARBA" id="ARBA00053015"/>
    </source>
</evidence>
<dbReference type="CDD" id="cd05387">
    <property type="entry name" value="BY-kinase"/>
    <property type="match status" value="1"/>
</dbReference>
<dbReference type="NCBIfam" id="TIGR01005">
    <property type="entry name" value="eps_transp_fam"/>
    <property type="match status" value="1"/>
</dbReference>
<reference evidence="20" key="1">
    <citation type="journal article" date="2019" name="Int. J. Syst. Evol. Microbiol.">
        <title>The Global Catalogue of Microorganisms (GCM) 10K type strain sequencing project: providing services to taxonomists for standard genome sequencing and annotation.</title>
        <authorList>
            <consortium name="The Broad Institute Genomics Platform"/>
            <consortium name="The Broad Institute Genome Sequencing Center for Infectious Disease"/>
            <person name="Wu L."/>
            <person name="Ma J."/>
        </authorList>
    </citation>
    <scope>NUCLEOTIDE SEQUENCE [LARGE SCALE GENOMIC DNA]</scope>
    <source>
        <strain evidence="20">JCM 17666</strain>
    </source>
</reference>
<organism evidence="19 20">
    <name type="scientific">Pigmentiphaga soli</name>
    <dbReference type="NCBI Taxonomy" id="1007095"/>
    <lineage>
        <taxon>Bacteria</taxon>
        <taxon>Pseudomonadati</taxon>
        <taxon>Pseudomonadota</taxon>
        <taxon>Betaproteobacteria</taxon>
        <taxon>Burkholderiales</taxon>
        <taxon>Alcaligenaceae</taxon>
        <taxon>Pigmentiphaga</taxon>
    </lineage>
</organism>
<evidence type="ECO:0000256" key="6">
    <source>
        <dbReference type="ARBA" id="ARBA00022692"/>
    </source>
</evidence>
<dbReference type="InterPro" id="IPR025669">
    <property type="entry name" value="AAA_dom"/>
</dbReference>
<keyword evidence="5" id="KW-0808">Transferase</keyword>
<evidence type="ECO:0000256" key="2">
    <source>
        <dbReference type="ARBA" id="ARBA00008883"/>
    </source>
</evidence>
<keyword evidence="7" id="KW-0547">Nucleotide-binding</keyword>
<dbReference type="RefSeq" id="WP_345248607.1">
    <property type="nucleotide sequence ID" value="NZ_BAABFO010000007.1"/>
</dbReference>
<comment type="catalytic activity">
    <reaction evidence="13">
        <text>L-tyrosyl-[protein] + ATP = O-phospho-L-tyrosyl-[protein] + ADP + H(+)</text>
        <dbReference type="Rhea" id="RHEA:10596"/>
        <dbReference type="Rhea" id="RHEA-COMP:10136"/>
        <dbReference type="Rhea" id="RHEA-COMP:20101"/>
        <dbReference type="ChEBI" id="CHEBI:15378"/>
        <dbReference type="ChEBI" id="CHEBI:30616"/>
        <dbReference type="ChEBI" id="CHEBI:46858"/>
        <dbReference type="ChEBI" id="CHEBI:61978"/>
        <dbReference type="ChEBI" id="CHEBI:456216"/>
    </reaction>
</comment>
<comment type="similarity">
    <text evidence="2">Belongs to the etk/wzc family.</text>
</comment>
<evidence type="ECO:0000256" key="15">
    <source>
        <dbReference type="SAM" id="Phobius"/>
    </source>
</evidence>
<dbReference type="InterPro" id="IPR027417">
    <property type="entry name" value="P-loop_NTPase"/>
</dbReference>
<dbReference type="Pfam" id="PF13807">
    <property type="entry name" value="GNVR"/>
    <property type="match status" value="1"/>
</dbReference>
<name>A0ABP8GW32_9BURK</name>
<feature type="coiled-coil region" evidence="14">
    <location>
        <begin position="277"/>
        <end position="355"/>
    </location>
</feature>
<dbReference type="SUPFAM" id="SSF52540">
    <property type="entry name" value="P-loop containing nucleoside triphosphate hydrolases"/>
    <property type="match status" value="1"/>
</dbReference>
<keyword evidence="14" id="KW-0175">Coiled coil</keyword>
<keyword evidence="9" id="KW-0067">ATP-binding</keyword>
<evidence type="ECO:0000313" key="19">
    <source>
        <dbReference type="EMBL" id="GAA4330630.1"/>
    </source>
</evidence>
<keyword evidence="3" id="KW-1003">Cell membrane</keyword>
<comment type="subcellular location">
    <subcellularLocation>
        <location evidence="1">Cell inner membrane</location>
        <topology evidence="1">Multi-pass membrane protein</topology>
    </subcellularLocation>
</comment>
<evidence type="ECO:0000313" key="20">
    <source>
        <dbReference type="Proteomes" id="UP001501671"/>
    </source>
</evidence>
<keyword evidence="4" id="KW-0997">Cell inner membrane</keyword>
<evidence type="ECO:0000256" key="10">
    <source>
        <dbReference type="ARBA" id="ARBA00022989"/>
    </source>
</evidence>
<feature type="domain" description="Polysaccharide chain length determinant N-terminal" evidence="16">
    <location>
        <begin position="20"/>
        <end position="108"/>
    </location>
</feature>
<dbReference type="PANTHER" id="PTHR32309:SF32">
    <property type="entry name" value="TYROSINE-PROTEIN KINASE ETK-RELATED"/>
    <property type="match status" value="1"/>
</dbReference>
<dbReference type="EMBL" id="BAABFO010000007">
    <property type="protein sequence ID" value="GAA4330630.1"/>
    <property type="molecule type" value="Genomic_DNA"/>
</dbReference>
<evidence type="ECO:0000256" key="11">
    <source>
        <dbReference type="ARBA" id="ARBA00023136"/>
    </source>
</evidence>
<keyword evidence="8" id="KW-0418">Kinase</keyword>
<feature type="domain" description="AAA" evidence="17">
    <location>
        <begin position="556"/>
        <end position="688"/>
    </location>
</feature>
<keyword evidence="20" id="KW-1185">Reference proteome</keyword>
<evidence type="ECO:0000256" key="7">
    <source>
        <dbReference type="ARBA" id="ARBA00022741"/>
    </source>
</evidence>
<dbReference type="PANTHER" id="PTHR32309">
    <property type="entry name" value="TYROSINE-PROTEIN KINASE"/>
    <property type="match status" value="1"/>
</dbReference>
<evidence type="ECO:0000256" key="1">
    <source>
        <dbReference type="ARBA" id="ARBA00004429"/>
    </source>
</evidence>
<keyword evidence="12" id="KW-0829">Tyrosine-protein kinase</keyword>
<dbReference type="InterPro" id="IPR003856">
    <property type="entry name" value="LPS_length_determ_N"/>
</dbReference>
<dbReference type="InterPro" id="IPR005700">
    <property type="entry name" value="EPS_ExoP-like"/>
</dbReference>
<protein>
    <submittedName>
        <fullName evidence="19">Polysaccharide biosynthesis tyrosine autokinase</fullName>
    </submittedName>
</protein>
<comment type="caution">
    <text evidence="19">The sequence shown here is derived from an EMBL/GenBank/DDBJ whole genome shotgun (WGS) entry which is preliminary data.</text>
</comment>
<evidence type="ECO:0000256" key="12">
    <source>
        <dbReference type="ARBA" id="ARBA00023137"/>
    </source>
</evidence>
<evidence type="ECO:0000256" key="8">
    <source>
        <dbReference type="ARBA" id="ARBA00022777"/>
    </source>
</evidence>
<evidence type="ECO:0000256" key="5">
    <source>
        <dbReference type="ARBA" id="ARBA00022679"/>
    </source>
</evidence>
<sequence length="749" mass="81418">MTLPVETFDSPPPRRSDIPLSSCMDALVARRWSILGIALLVTALAVLYVLVTPPVYRPDLVVQVEEEQPSSPARTLLGDVSAMFDLKPAASGEMEVLRSRSVVGAAVDRYLLYIEATPDYLPLLGRWLVAQGYGETLLSVLPRGGYAWGGEHISVGRLDVPRSLLAKKLTLTALGGDRYRLRESVHGGLFEGAVGRLEHFPLPDGAIDIQVDALQAPAGTGFTLRRRSRLVAEESVQARLGIFERGRQSGVIGVTLEGSDPAMTTAVLNEIGEAYVRQNVNRRSAQAEKALVFLDQQLPAMKKRLDDAETRYNNLRNQRGTINLSEEAKLVLTQVAEAQTKIVELRARRSELEARFSNSHPSIQAIDQQIASLNADIGRINGRIRGLPDLEQDVVRLVRDVKVNTELYTAMLNNAQQLQLVRAGKIGNVRVLDAAVVPEEPVRPKPAMIVGIAAAVGLVGGMLLALMRNALFGGLSDPEETERHTGWRVLATIPYSETHERLWRRARRRNAGLQPLLAQKQGKDPAIESLRMLRTIMHRSLRQAVSNVLVITGPVAGVGKSFISANFAFIQGAVGKRVLLIDADFQRGQLNRYFNVPKDSGLFEVLTGATAPEAVTKHSVAEGVDFIATGTAAFDPSELLGSPAFGRSLRVLAEGYDLVIVDTPPVLSSSDAAAVGTHAASVLVVVRAGLNTVGEIREAAKRLTEAGAPVDGLVFNGLKLLPDRYGFRPKYGSYRYARARYYGDLGGLR</sequence>
<evidence type="ECO:0000259" key="16">
    <source>
        <dbReference type="Pfam" id="PF02706"/>
    </source>
</evidence>
<evidence type="ECO:0000256" key="14">
    <source>
        <dbReference type="SAM" id="Coils"/>
    </source>
</evidence>
<accession>A0ABP8GW32</accession>
<keyword evidence="10 15" id="KW-1133">Transmembrane helix</keyword>
<dbReference type="Pfam" id="PF02706">
    <property type="entry name" value="Wzz"/>
    <property type="match status" value="1"/>
</dbReference>
<evidence type="ECO:0000259" key="18">
    <source>
        <dbReference type="Pfam" id="PF13807"/>
    </source>
</evidence>
<dbReference type="InterPro" id="IPR005702">
    <property type="entry name" value="Wzc-like_C"/>
</dbReference>
<dbReference type="Pfam" id="PF13614">
    <property type="entry name" value="AAA_31"/>
    <property type="match status" value="1"/>
</dbReference>
<dbReference type="Pfam" id="PF23607">
    <property type="entry name" value="WZC_N"/>
    <property type="match status" value="1"/>
</dbReference>
<dbReference type="Proteomes" id="UP001501671">
    <property type="component" value="Unassembled WGS sequence"/>
</dbReference>
<dbReference type="Gene3D" id="3.40.50.300">
    <property type="entry name" value="P-loop containing nucleotide triphosphate hydrolases"/>
    <property type="match status" value="1"/>
</dbReference>
<dbReference type="SUPFAM" id="SSF57997">
    <property type="entry name" value="Tropomyosin"/>
    <property type="match status" value="1"/>
</dbReference>
<dbReference type="InterPro" id="IPR050445">
    <property type="entry name" value="Bact_polysacc_biosynth/exp"/>
</dbReference>
<proteinExistence type="inferred from homology"/>
<evidence type="ECO:0000256" key="3">
    <source>
        <dbReference type="ARBA" id="ARBA00022475"/>
    </source>
</evidence>
<dbReference type="Gene3D" id="1.20.5.340">
    <property type="match status" value="1"/>
</dbReference>
<evidence type="ECO:0000256" key="9">
    <source>
        <dbReference type="ARBA" id="ARBA00022840"/>
    </source>
</evidence>
<feature type="domain" description="Tyrosine-protein kinase G-rich" evidence="18">
    <location>
        <begin position="389"/>
        <end position="470"/>
    </location>
</feature>
<keyword evidence="6 15" id="KW-0812">Transmembrane</keyword>